<organism evidence="2 3">
    <name type="scientific">Anopheles stephensi</name>
    <name type="common">Indo-Pakistan malaria mosquito</name>
    <dbReference type="NCBI Taxonomy" id="30069"/>
    <lineage>
        <taxon>Eukaryota</taxon>
        <taxon>Metazoa</taxon>
        <taxon>Ecdysozoa</taxon>
        <taxon>Arthropoda</taxon>
        <taxon>Hexapoda</taxon>
        <taxon>Insecta</taxon>
        <taxon>Pterygota</taxon>
        <taxon>Neoptera</taxon>
        <taxon>Endopterygota</taxon>
        <taxon>Diptera</taxon>
        <taxon>Nematocera</taxon>
        <taxon>Culicoidea</taxon>
        <taxon>Culicidae</taxon>
        <taxon>Anophelinae</taxon>
        <taxon>Anopheles</taxon>
    </lineage>
</organism>
<name>A0A182YSW7_ANOST</name>
<sequence length="166" mass="18305">MPKRLYTYCCRLCLHDGSVHELFDIFTVEGLGRKLLNIFNIKITPQDACTTNICLTCFNEALTLDRQMQLFKKQKQTVLDNQQRLNNKGPAAARATSELSSVALPEVPAAVLTTSSEAQQSAADSTGDDGPETLNFSPITIPGKDLDETNNQTRQGSKEATDKKRL</sequence>
<evidence type="ECO:0000313" key="3">
    <source>
        <dbReference type="Proteomes" id="UP000076408"/>
    </source>
</evidence>
<dbReference type="STRING" id="30069.A0A182YSW7"/>
<protein>
    <submittedName>
        <fullName evidence="2">Uncharacterized protein</fullName>
    </submittedName>
</protein>
<proteinExistence type="predicted"/>
<reference evidence="2" key="2">
    <citation type="submission" date="2020-05" db="UniProtKB">
        <authorList>
            <consortium name="EnsemblMetazoa"/>
        </authorList>
    </citation>
    <scope>IDENTIFICATION</scope>
    <source>
        <strain evidence="2">Indian</strain>
    </source>
</reference>
<accession>A0A182YSW7</accession>
<dbReference type="VEuPathDB" id="VectorBase:ASTEI11553"/>
<dbReference type="Proteomes" id="UP000076408">
    <property type="component" value="Unassembled WGS sequence"/>
</dbReference>
<evidence type="ECO:0000256" key="1">
    <source>
        <dbReference type="SAM" id="MobiDB-lite"/>
    </source>
</evidence>
<dbReference type="SUPFAM" id="SSF57716">
    <property type="entry name" value="Glucocorticoid receptor-like (DNA-binding domain)"/>
    <property type="match status" value="1"/>
</dbReference>
<feature type="compositionally biased region" description="Polar residues" evidence="1">
    <location>
        <begin position="113"/>
        <end position="124"/>
    </location>
</feature>
<dbReference type="AlphaFoldDB" id="A0A182YSW7"/>
<feature type="region of interest" description="Disordered" evidence="1">
    <location>
        <begin position="113"/>
        <end position="166"/>
    </location>
</feature>
<keyword evidence="3" id="KW-1185">Reference proteome</keyword>
<dbReference type="VEuPathDB" id="VectorBase:ASTE006726"/>
<reference evidence="3" key="1">
    <citation type="journal article" date="2014" name="Genome Biol.">
        <title>Genome analysis of a major urban malaria vector mosquito, Anopheles stephensi.</title>
        <authorList>
            <person name="Jiang X."/>
            <person name="Peery A."/>
            <person name="Hall A.B."/>
            <person name="Sharma A."/>
            <person name="Chen X.G."/>
            <person name="Waterhouse R.M."/>
            <person name="Komissarov A."/>
            <person name="Riehle M.M."/>
            <person name="Shouche Y."/>
            <person name="Sharakhova M.V."/>
            <person name="Lawson D."/>
            <person name="Pakpour N."/>
            <person name="Arensburger P."/>
            <person name="Davidson V.L."/>
            <person name="Eiglmeier K."/>
            <person name="Emrich S."/>
            <person name="George P."/>
            <person name="Kennedy R.C."/>
            <person name="Mane S.P."/>
            <person name="Maslen G."/>
            <person name="Oringanje C."/>
            <person name="Qi Y."/>
            <person name="Settlage R."/>
            <person name="Tojo M."/>
            <person name="Tubio J.M."/>
            <person name="Unger M.F."/>
            <person name="Wang B."/>
            <person name="Vernick K.D."/>
            <person name="Ribeiro J.M."/>
            <person name="James A.A."/>
            <person name="Michel K."/>
            <person name="Riehle M.A."/>
            <person name="Luckhart S."/>
            <person name="Sharakhov I.V."/>
            <person name="Tu Z."/>
        </authorList>
    </citation>
    <scope>NUCLEOTIDE SEQUENCE [LARGE SCALE GENOMIC DNA]</scope>
    <source>
        <strain evidence="3">Indian</strain>
    </source>
</reference>
<dbReference type="EnsemblMetazoa" id="ASTEI11553-RA">
    <property type="protein sequence ID" value="ASTEI11553-PA"/>
    <property type="gene ID" value="ASTEI11553"/>
</dbReference>
<evidence type="ECO:0000313" key="2">
    <source>
        <dbReference type="EnsemblMetazoa" id="ASTEI11553-PA"/>
    </source>
</evidence>
<feature type="compositionally biased region" description="Basic and acidic residues" evidence="1">
    <location>
        <begin position="156"/>
        <end position="166"/>
    </location>
</feature>
<dbReference type="VEuPathDB" id="VectorBase:ASTEI20_045360"/>